<dbReference type="AlphaFoldDB" id="A0A2B8BDU9"/>
<dbReference type="NCBIfam" id="TIGR01838">
    <property type="entry name" value="PHA_synth_I"/>
    <property type="match status" value="1"/>
</dbReference>
<proteinExistence type="predicted"/>
<dbReference type="Pfam" id="PF07167">
    <property type="entry name" value="PhaC_N"/>
    <property type="match status" value="1"/>
</dbReference>
<name>A0A2B8BDU9_9PROT</name>
<evidence type="ECO:0000256" key="2">
    <source>
        <dbReference type="ARBA" id="ARBA00022490"/>
    </source>
</evidence>
<dbReference type="GO" id="GO:0016746">
    <property type="term" value="F:acyltransferase activity"/>
    <property type="evidence" value="ECO:0007669"/>
    <property type="project" value="UniProtKB-KW"/>
</dbReference>
<feature type="region of interest" description="Disordered" evidence="5">
    <location>
        <begin position="1"/>
        <end position="26"/>
    </location>
</feature>
<dbReference type="SUPFAM" id="SSF53474">
    <property type="entry name" value="alpha/beta-Hydrolases"/>
    <property type="match status" value="1"/>
</dbReference>
<dbReference type="InterPro" id="IPR000073">
    <property type="entry name" value="AB_hydrolase_1"/>
</dbReference>
<keyword evidence="2" id="KW-0963">Cytoplasm</keyword>
<sequence length="611" mass="68027">MAETKAPSQASNPASPQVPDVKLPDPVEMSRAMTRIAEQSQRLVSEFLARQAADGAGPKSPDPMGVGHAFLEMTTRMMADPAKLMQAQMSLWQDYLTLWQRTTQRFFGQETQPVIAPAKDDRRFKDAAWDENTLFDFIKQSYLLSARWMQSTVNQVEGLDDHTAKKVDFYTRQFVDAMAPSNFVMTNPEVLRATIESGGENLVKGLEHLLTDLERGKGELRISMTDYDAFQLGKNIAVTPGKVVFQTSLMQLIQYTPTTPDVNKRPLMIVPPWINKFYILDLREKNSFIKWAVDQGHTVFVLSWVNPDETLAAKGFEDYMVEGPLAALDAIEKATGEKDVNAIGYCLGGTLLASTLAYMAVKKDDRIKSATFFTTMLDFAEAGELSIFIDEEQLTFIEGQMAEQGYLDGAKMATTFNMLRANDLIWSFVVNNYLLGKDPFPFDLLYWNSDSTRMPAAMHSFYLRNMYQKNMLAQPGAVTLKGVPVDLGKVKVPALFLSAREDHIAPWKSTYSGAKLFSGPVKFVLGASGHIAGVVNPPAANKYCYWTSDKLAKTSDEWLEKATQTPGSWWPEWNKWVGQYANGKVPARQPGDGALPALEDAPGSYVAVKNG</sequence>
<dbReference type="InterPro" id="IPR010941">
    <property type="entry name" value="PhaC_N"/>
</dbReference>
<dbReference type="FunFam" id="3.40.50.1820:FF:000447">
    <property type="entry name" value="Polyhydroxyalkanoic acid synthase"/>
    <property type="match status" value="1"/>
</dbReference>
<gene>
    <name evidence="8" type="ORF">CRT60_13970</name>
</gene>
<comment type="subcellular location">
    <subcellularLocation>
        <location evidence="1">Cytoplasm</location>
    </subcellularLocation>
</comment>
<dbReference type="OrthoDB" id="7208816at2"/>
<dbReference type="InterPro" id="IPR029058">
    <property type="entry name" value="AB_hydrolase_fold"/>
</dbReference>
<evidence type="ECO:0000256" key="3">
    <source>
        <dbReference type="ARBA" id="ARBA00022679"/>
    </source>
</evidence>
<dbReference type="GO" id="GO:0005737">
    <property type="term" value="C:cytoplasm"/>
    <property type="evidence" value="ECO:0007669"/>
    <property type="project" value="UniProtKB-SubCell"/>
</dbReference>
<dbReference type="PANTHER" id="PTHR36837">
    <property type="entry name" value="POLY(3-HYDROXYALKANOATE) POLYMERASE SUBUNIT PHAC"/>
    <property type="match status" value="1"/>
</dbReference>
<dbReference type="InterPro" id="IPR010963">
    <property type="entry name" value="PHA_synth_I"/>
</dbReference>
<feature type="domain" description="AB hydrolase-1" evidence="6">
    <location>
        <begin position="294"/>
        <end position="536"/>
    </location>
</feature>
<organism evidence="8 9">
    <name type="scientific">Azospirillum palustre</name>
    <dbReference type="NCBI Taxonomy" id="2044885"/>
    <lineage>
        <taxon>Bacteria</taxon>
        <taxon>Pseudomonadati</taxon>
        <taxon>Pseudomonadota</taxon>
        <taxon>Alphaproteobacteria</taxon>
        <taxon>Rhodospirillales</taxon>
        <taxon>Azospirillaceae</taxon>
        <taxon>Azospirillum</taxon>
    </lineage>
</organism>
<feature type="domain" description="Poly-beta-hydroxybutyrate polymerase N-terminal" evidence="7">
    <location>
        <begin position="120"/>
        <end position="292"/>
    </location>
</feature>
<protein>
    <submittedName>
        <fullName evidence="8">Class I poly(R)-hydroxyalkanoic acid synthase</fullName>
    </submittedName>
</protein>
<dbReference type="EMBL" id="PDKW01000041">
    <property type="protein sequence ID" value="PGH56085.1"/>
    <property type="molecule type" value="Genomic_DNA"/>
</dbReference>
<accession>A0A2B8BDU9</accession>
<dbReference type="InterPro" id="IPR051321">
    <property type="entry name" value="PHA/PHB_synthase"/>
</dbReference>
<dbReference type="Pfam" id="PF00561">
    <property type="entry name" value="Abhydrolase_1"/>
    <property type="match status" value="1"/>
</dbReference>
<evidence type="ECO:0000256" key="5">
    <source>
        <dbReference type="SAM" id="MobiDB-lite"/>
    </source>
</evidence>
<keyword evidence="9" id="KW-1185">Reference proteome</keyword>
<evidence type="ECO:0000259" key="6">
    <source>
        <dbReference type="Pfam" id="PF00561"/>
    </source>
</evidence>
<dbReference type="Proteomes" id="UP000225379">
    <property type="component" value="Unassembled WGS sequence"/>
</dbReference>
<keyword evidence="4" id="KW-0012">Acyltransferase</keyword>
<evidence type="ECO:0000259" key="7">
    <source>
        <dbReference type="Pfam" id="PF07167"/>
    </source>
</evidence>
<evidence type="ECO:0000256" key="4">
    <source>
        <dbReference type="ARBA" id="ARBA00023315"/>
    </source>
</evidence>
<evidence type="ECO:0000256" key="1">
    <source>
        <dbReference type="ARBA" id="ARBA00004496"/>
    </source>
</evidence>
<dbReference type="RefSeq" id="WP_098737051.1">
    <property type="nucleotide sequence ID" value="NZ_PDKW01000041.1"/>
</dbReference>
<keyword evidence="3" id="KW-0808">Transferase</keyword>
<reference evidence="9" key="1">
    <citation type="submission" date="2017-10" db="EMBL/GenBank/DDBJ databases">
        <authorList>
            <person name="Kravchenko I.K."/>
            <person name="Grouzdev D.S."/>
        </authorList>
    </citation>
    <scope>NUCLEOTIDE SEQUENCE [LARGE SCALE GENOMIC DNA]</scope>
    <source>
        <strain evidence="9">B2</strain>
    </source>
</reference>
<evidence type="ECO:0000313" key="9">
    <source>
        <dbReference type="Proteomes" id="UP000225379"/>
    </source>
</evidence>
<dbReference type="Gene3D" id="3.40.50.1820">
    <property type="entry name" value="alpha/beta hydrolase"/>
    <property type="match status" value="1"/>
</dbReference>
<evidence type="ECO:0000313" key="8">
    <source>
        <dbReference type="EMBL" id="PGH56085.1"/>
    </source>
</evidence>
<dbReference type="GO" id="GO:0042619">
    <property type="term" value="P:poly-hydroxybutyrate biosynthetic process"/>
    <property type="evidence" value="ECO:0007669"/>
    <property type="project" value="InterPro"/>
</dbReference>
<dbReference type="PANTHER" id="PTHR36837:SF5">
    <property type="entry name" value="POLY-3-HYDROXYBUTYRATE SYNTHASE"/>
    <property type="match status" value="1"/>
</dbReference>
<feature type="compositionally biased region" description="Polar residues" evidence="5">
    <location>
        <begin position="1"/>
        <end position="15"/>
    </location>
</feature>
<comment type="caution">
    <text evidence="8">The sequence shown here is derived from an EMBL/GenBank/DDBJ whole genome shotgun (WGS) entry which is preliminary data.</text>
</comment>